<dbReference type="EMBL" id="LXSU01000030">
    <property type="protein sequence ID" value="OCX43561.1"/>
    <property type="molecule type" value="Genomic_DNA"/>
</dbReference>
<organism evidence="2 3">
    <name type="scientific">Campylobacter ornithocola</name>
    <dbReference type="NCBI Taxonomy" id="1848766"/>
    <lineage>
        <taxon>Bacteria</taxon>
        <taxon>Pseudomonadati</taxon>
        <taxon>Campylobacterota</taxon>
        <taxon>Epsilonproteobacteria</taxon>
        <taxon>Campylobacterales</taxon>
        <taxon>Campylobacteraceae</taxon>
        <taxon>Campylobacter</taxon>
    </lineage>
</organism>
<protein>
    <recommendedName>
        <fullName evidence="1">N-acetyltransferase domain-containing protein</fullName>
    </recommendedName>
</protein>
<dbReference type="Gene3D" id="3.40.630.30">
    <property type="match status" value="1"/>
</dbReference>
<dbReference type="AlphaFoldDB" id="A0AA91FV41"/>
<sequence>MIDLSNKQYTPNDFLLHNYYGSLDVFYNNISQKDSLIQKDKNNFFFYDNKLLFYFVNDIKKYNLKPSFVKLIGNNEKYFLKHEEFLALNDFKLYQTFKQMTLKNENLNFFKFEFIKKPVLEDIEECYNFLSDVFKHEFNLFYKKQNFQRYINNILIYKENNKIRGILFYSSHLNYAYLDYIATQKNLRYKYISYALLNHFFIENKDKKFYKLFVNIDNFKAINFYKRSNFNFTKLELRFYKNYDII</sequence>
<evidence type="ECO:0000259" key="1">
    <source>
        <dbReference type="PROSITE" id="PS51186"/>
    </source>
</evidence>
<evidence type="ECO:0000313" key="2">
    <source>
        <dbReference type="EMBL" id="OCX43561.1"/>
    </source>
</evidence>
<comment type="caution">
    <text evidence="2">The sequence shown here is derived from an EMBL/GenBank/DDBJ whole genome shotgun (WGS) entry which is preliminary data.</text>
</comment>
<accession>A0AA91FV41</accession>
<dbReference type="InterPro" id="IPR016181">
    <property type="entry name" value="Acyl_CoA_acyltransferase"/>
</dbReference>
<dbReference type="SUPFAM" id="SSF55729">
    <property type="entry name" value="Acyl-CoA N-acyltransferases (Nat)"/>
    <property type="match status" value="1"/>
</dbReference>
<evidence type="ECO:0000313" key="3">
    <source>
        <dbReference type="Proteomes" id="UP000094873"/>
    </source>
</evidence>
<dbReference type="PROSITE" id="PS51186">
    <property type="entry name" value="GNAT"/>
    <property type="match status" value="1"/>
</dbReference>
<reference evidence="2 3" key="1">
    <citation type="submission" date="2016-05" db="EMBL/GenBank/DDBJ databases">
        <authorList>
            <person name="Caceres A."/>
            <person name="Munoz I."/>
            <person name="Iraola G."/>
            <person name="Diaz-Viraque F."/>
            <person name="Greif G."/>
            <person name="Collado L."/>
        </authorList>
    </citation>
    <scope>NUCLEOTIDE SEQUENCE [LARGE SCALE GENOMIC DNA]</scope>
    <source>
        <strain evidence="2 3">WBE38</strain>
    </source>
</reference>
<dbReference type="InterPro" id="IPR000182">
    <property type="entry name" value="GNAT_dom"/>
</dbReference>
<gene>
    <name evidence="2" type="ORF">A7X81_00970</name>
</gene>
<dbReference type="GO" id="GO:0016747">
    <property type="term" value="F:acyltransferase activity, transferring groups other than amino-acyl groups"/>
    <property type="evidence" value="ECO:0007669"/>
    <property type="project" value="InterPro"/>
</dbReference>
<dbReference type="Pfam" id="PF00583">
    <property type="entry name" value="Acetyltransf_1"/>
    <property type="match status" value="1"/>
</dbReference>
<name>A0AA91FV41_9BACT</name>
<dbReference type="Proteomes" id="UP000094873">
    <property type="component" value="Unassembled WGS sequence"/>
</dbReference>
<proteinExistence type="predicted"/>
<feature type="domain" description="N-acetyltransferase" evidence="1">
    <location>
        <begin position="113"/>
        <end position="246"/>
    </location>
</feature>
<keyword evidence="3" id="KW-1185">Reference proteome</keyword>
<dbReference type="RefSeq" id="WP_066006591.1">
    <property type="nucleotide sequence ID" value="NZ_CP053848.1"/>
</dbReference>